<name>A0A1C4A2E2_9LACO</name>
<evidence type="ECO:0000256" key="1">
    <source>
        <dbReference type="SAM" id="Phobius"/>
    </source>
</evidence>
<accession>A0A1C4A2E2</accession>
<dbReference type="Proteomes" id="UP000199268">
    <property type="component" value="Unassembled WGS sequence"/>
</dbReference>
<dbReference type="STRING" id="1505725.GA0061074_103128"/>
<sequence>MLTLFNWPVTVFIALITLVIIWIIKQVFLKSSWPKNLKTTDIAVFIAWWSIATTTFEVWHITLLVPMFLMFVIWGIALALYQGFIREDFSTRRFWLIWWRISTLTSYIILIGIAIYAYIVTSGR</sequence>
<keyword evidence="1" id="KW-0472">Membrane</keyword>
<dbReference type="InterPro" id="IPR024515">
    <property type="entry name" value="DUF3397"/>
</dbReference>
<gene>
    <name evidence="2" type="ORF">GA0061074_103128</name>
</gene>
<feature type="transmembrane region" description="Helical" evidence="1">
    <location>
        <begin position="97"/>
        <end position="119"/>
    </location>
</feature>
<dbReference type="Pfam" id="PF11877">
    <property type="entry name" value="DUF3397"/>
    <property type="match status" value="1"/>
</dbReference>
<keyword evidence="1" id="KW-1133">Transmembrane helix</keyword>
<evidence type="ECO:0000313" key="3">
    <source>
        <dbReference type="Proteomes" id="UP000199268"/>
    </source>
</evidence>
<protein>
    <recommendedName>
        <fullName evidence="4">DUF3397 domain-containing protein</fullName>
    </recommendedName>
</protein>
<dbReference type="AlphaFoldDB" id="A0A1C4A2E2"/>
<dbReference type="OrthoDB" id="2146400at2"/>
<dbReference type="RefSeq" id="WP_092462008.1">
    <property type="nucleotide sequence ID" value="NZ_BJEE01000004.1"/>
</dbReference>
<organism evidence="2 3">
    <name type="scientific">Weissella bombi</name>
    <dbReference type="NCBI Taxonomy" id="1505725"/>
    <lineage>
        <taxon>Bacteria</taxon>
        <taxon>Bacillati</taxon>
        <taxon>Bacillota</taxon>
        <taxon>Bacilli</taxon>
        <taxon>Lactobacillales</taxon>
        <taxon>Lactobacillaceae</taxon>
        <taxon>Weissella</taxon>
    </lineage>
</organism>
<reference evidence="3" key="1">
    <citation type="submission" date="2016-08" db="EMBL/GenBank/DDBJ databases">
        <authorList>
            <person name="Varghese N."/>
            <person name="Submissions Spin"/>
        </authorList>
    </citation>
    <scope>NUCLEOTIDE SEQUENCE [LARGE SCALE GENOMIC DNA]</scope>
    <source>
        <strain evidence="3">R-53094</strain>
    </source>
</reference>
<proteinExistence type="predicted"/>
<evidence type="ECO:0008006" key="4">
    <source>
        <dbReference type="Google" id="ProtNLM"/>
    </source>
</evidence>
<evidence type="ECO:0000313" key="2">
    <source>
        <dbReference type="EMBL" id="SCB88610.1"/>
    </source>
</evidence>
<dbReference type="EMBL" id="FMAO01000003">
    <property type="protein sequence ID" value="SCB88610.1"/>
    <property type="molecule type" value="Genomic_DNA"/>
</dbReference>
<keyword evidence="3" id="KW-1185">Reference proteome</keyword>
<feature type="transmembrane region" description="Helical" evidence="1">
    <location>
        <begin position="58"/>
        <end position="85"/>
    </location>
</feature>
<feature type="transmembrane region" description="Helical" evidence="1">
    <location>
        <begin position="6"/>
        <end position="24"/>
    </location>
</feature>
<keyword evidence="1" id="KW-0812">Transmembrane</keyword>